<name>A0A6A6ZEH1_9PLEO</name>
<accession>A0A6A6ZEH1</accession>
<reference evidence="2" key="1">
    <citation type="journal article" date="2020" name="Stud. Mycol.">
        <title>101 Dothideomycetes genomes: a test case for predicting lifestyles and emergence of pathogens.</title>
        <authorList>
            <person name="Haridas S."/>
            <person name="Albert R."/>
            <person name="Binder M."/>
            <person name="Bloem J."/>
            <person name="Labutti K."/>
            <person name="Salamov A."/>
            <person name="Andreopoulos B."/>
            <person name="Baker S."/>
            <person name="Barry K."/>
            <person name="Bills G."/>
            <person name="Bluhm B."/>
            <person name="Cannon C."/>
            <person name="Castanera R."/>
            <person name="Culley D."/>
            <person name="Daum C."/>
            <person name="Ezra D."/>
            <person name="Gonzalez J."/>
            <person name="Henrissat B."/>
            <person name="Kuo A."/>
            <person name="Liang C."/>
            <person name="Lipzen A."/>
            <person name="Lutzoni F."/>
            <person name="Magnuson J."/>
            <person name="Mondo S."/>
            <person name="Nolan M."/>
            <person name="Ohm R."/>
            <person name="Pangilinan J."/>
            <person name="Park H.-J."/>
            <person name="Ramirez L."/>
            <person name="Alfaro M."/>
            <person name="Sun H."/>
            <person name="Tritt A."/>
            <person name="Yoshinaga Y."/>
            <person name="Zwiers L.-H."/>
            <person name="Turgeon B."/>
            <person name="Goodwin S."/>
            <person name="Spatafora J."/>
            <person name="Crous P."/>
            <person name="Grigoriev I."/>
        </authorList>
    </citation>
    <scope>NUCLEOTIDE SEQUENCE</scope>
    <source>
        <strain evidence="2">CBS 113818</strain>
    </source>
</reference>
<sequence length="117" mass="13352">MLTFKDTYPSSIPNSSPSWSKEAIISLATIFIMMLFSSFGLFLKRRRRLSTYAPGSIGAFPEDLEMVTLPSYARKINWVDIADARRFQQHSYTTMLRTKRGPSRRALSGRSNVLARI</sequence>
<evidence type="ECO:0000313" key="2">
    <source>
        <dbReference type="EMBL" id="KAF2819511.1"/>
    </source>
</evidence>
<keyword evidence="1" id="KW-0812">Transmembrane</keyword>
<organism evidence="2 3">
    <name type="scientific">Ophiobolus disseminans</name>
    <dbReference type="NCBI Taxonomy" id="1469910"/>
    <lineage>
        <taxon>Eukaryota</taxon>
        <taxon>Fungi</taxon>
        <taxon>Dikarya</taxon>
        <taxon>Ascomycota</taxon>
        <taxon>Pezizomycotina</taxon>
        <taxon>Dothideomycetes</taxon>
        <taxon>Pleosporomycetidae</taxon>
        <taxon>Pleosporales</taxon>
        <taxon>Pleosporineae</taxon>
        <taxon>Phaeosphaeriaceae</taxon>
        <taxon>Ophiobolus</taxon>
    </lineage>
</organism>
<keyword evidence="1" id="KW-0472">Membrane</keyword>
<proteinExistence type="predicted"/>
<dbReference type="AlphaFoldDB" id="A0A6A6ZEH1"/>
<dbReference type="OrthoDB" id="3794897at2759"/>
<evidence type="ECO:0000256" key="1">
    <source>
        <dbReference type="SAM" id="Phobius"/>
    </source>
</evidence>
<feature type="transmembrane region" description="Helical" evidence="1">
    <location>
        <begin position="23"/>
        <end position="43"/>
    </location>
</feature>
<keyword evidence="3" id="KW-1185">Reference proteome</keyword>
<evidence type="ECO:0000313" key="3">
    <source>
        <dbReference type="Proteomes" id="UP000799424"/>
    </source>
</evidence>
<keyword evidence="1" id="KW-1133">Transmembrane helix</keyword>
<protein>
    <submittedName>
        <fullName evidence="2">Uncharacterized protein</fullName>
    </submittedName>
</protein>
<dbReference type="EMBL" id="MU006244">
    <property type="protein sequence ID" value="KAF2819511.1"/>
    <property type="molecule type" value="Genomic_DNA"/>
</dbReference>
<gene>
    <name evidence="2" type="ORF">CC86DRAFT_387929</name>
</gene>
<dbReference type="Proteomes" id="UP000799424">
    <property type="component" value="Unassembled WGS sequence"/>
</dbReference>